<protein>
    <submittedName>
        <fullName evidence="1">Uncharacterized protein</fullName>
    </submittedName>
</protein>
<dbReference type="AlphaFoldDB" id="A0A7Y9R1A3"/>
<comment type="caution">
    <text evidence="1">The sequence shown here is derived from an EMBL/GenBank/DDBJ whole genome shotgun (WGS) entry which is preliminary data.</text>
</comment>
<name>A0A7Y9R1A3_9BURK</name>
<proteinExistence type="predicted"/>
<reference evidence="1 2" key="1">
    <citation type="submission" date="2020-07" db="EMBL/GenBank/DDBJ databases">
        <title>Genomic Encyclopedia of Archaeal and Bacterial Type Strains, Phase II (KMG-II): from individual species to whole genera.</title>
        <authorList>
            <person name="Goeker M."/>
        </authorList>
    </citation>
    <scope>NUCLEOTIDE SEQUENCE [LARGE SCALE GENOMIC DNA]</scope>
    <source>
        <strain evidence="1 2">DSM 21226</strain>
    </source>
</reference>
<dbReference type="Proteomes" id="UP000518288">
    <property type="component" value="Unassembled WGS sequence"/>
</dbReference>
<sequence>MNTLNLRPAPVHCPDAADLERLLSAVEGDLDALGDSLRLRDSTRIERHSGDLREALTRALDGFTRASRSGQIPAALRARLVKASGQVAVQRESLLRATVALDGALEALLPREDAVVYGRLDSRSSALFTH</sequence>
<dbReference type="RefSeq" id="WP_179634505.1">
    <property type="nucleotide sequence ID" value="NZ_CAXYYM010000008.1"/>
</dbReference>
<dbReference type="EMBL" id="JACCFH010000001">
    <property type="protein sequence ID" value="NYG33774.1"/>
    <property type="molecule type" value="Genomic_DNA"/>
</dbReference>
<organism evidence="1 2">
    <name type="scientific">Sphaerotilus montanus</name>
    <dbReference type="NCBI Taxonomy" id="522889"/>
    <lineage>
        <taxon>Bacteria</taxon>
        <taxon>Pseudomonadati</taxon>
        <taxon>Pseudomonadota</taxon>
        <taxon>Betaproteobacteria</taxon>
        <taxon>Burkholderiales</taxon>
        <taxon>Sphaerotilaceae</taxon>
        <taxon>Sphaerotilus</taxon>
    </lineage>
</organism>
<evidence type="ECO:0000313" key="2">
    <source>
        <dbReference type="Proteomes" id="UP000518288"/>
    </source>
</evidence>
<keyword evidence="2" id="KW-1185">Reference proteome</keyword>
<evidence type="ECO:0000313" key="1">
    <source>
        <dbReference type="EMBL" id="NYG33774.1"/>
    </source>
</evidence>
<accession>A0A7Y9R1A3</accession>
<gene>
    <name evidence="1" type="ORF">BDD16_002760</name>
</gene>